<comment type="subunit">
    <text evidence="6">The complex is composed of six subunits: RnfA, RnfB, RnfC, RnfD, RnfE and RnfG.</text>
</comment>
<dbReference type="PIRSF" id="PIRSF006091">
    <property type="entry name" value="E_trnsport_RnfG"/>
    <property type="match status" value="1"/>
</dbReference>
<evidence type="ECO:0000256" key="5">
    <source>
        <dbReference type="ARBA" id="ARBA00022982"/>
    </source>
</evidence>
<feature type="domain" description="FMN-binding" evidence="7">
    <location>
        <begin position="100"/>
        <end position="192"/>
    </location>
</feature>
<dbReference type="NCBIfam" id="TIGR01947">
    <property type="entry name" value="rnfG"/>
    <property type="match status" value="1"/>
</dbReference>
<dbReference type="PANTHER" id="PTHR36118">
    <property type="entry name" value="ION-TRANSLOCATING OXIDOREDUCTASE COMPLEX SUBUNIT G"/>
    <property type="match status" value="1"/>
</dbReference>
<comment type="subcellular location">
    <subcellularLocation>
        <location evidence="6">Cell inner membrane</location>
        <topology evidence="6">Single-pass membrane protein</topology>
    </subcellularLocation>
</comment>
<evidence type="ECO:0000313" key="9">
    <source>
        <dbReference type="Proteomes" id="UP000217076"/>
    </source>
</evidence>
<dbReference type="GO" id="GO:0005886">
    <property type="term" value="C:plasma membrane"/>
    <property type="evidence" value="ECO:0007669"/>
    <property type="project" value="UniProtKB-SubCell"/>
</dbReference>
<organism evidence="8 9">
    <name type="scientific">Roseospirillum parvum</name>
    <dbReference type="NCBI Taxonomy" id="83401"/>
    <lineage>
        <taxon>Bacteria</taxon>
        <taxon>Pseudomonadati</taxon>
        <taxon>Pseudomonadota</taxon>
        <taxon>Alphaproteobacteria</taxon>
        <taxon>Rhodospirillales</taxon>
        <taxon>Rhodospirillaceae</taxon>
        <taxon>Roseospirillum</taxon>
    </lineage>
</organism>
<accession>A0A1G7ZWF1</accession>
<dbReference type="InterPro" id="IPR007329">
    <property type="entry name" value="FMN-bd"/>
</dbReference>
<dbReference type="AlphaFoldDB" id="A0A1G7ZWF1"/>
<keyword evidence="6" id="KW-0812">Transmembrane</keyword>
<dbReference type="InterPro" id="IPR010209">
    <property type="entry name" value="Ion_transpt_RnfG/RsxG"/>
</dbReference>
<dbReference type="EMBL" id="FNCV01000004">
    <property type="protein sequence ID" value="SDH12984.1"/>
    <property type="molecule type" value="Genomic_DNA"/>
</dbReference>
<dbReference type="PROSITE" id="PS51257">
    <property type="entry name" value="PROKAR_LIPOPROTEIN"/>
    <property type="match status" value="1"/>
</dbReference>
<dbReference type="HAMAP" id="MF_00479">
    <property type="entry name" value="RsxG_RnfG"/>
    <property type="match status" value="1"/>
</dbReference>
<sequence length="214" mass="22842">MSAPYRSAPWFQAVLLGLFACLAAVLLAGGDEATREDIKARKAEDLVASLSQVIPPESHDNNLLADTLSVTTGDGDTRTVYQAIRAERVVAVAYMVVGQGYAGPVEVLMGVDESGTVLGARVLAHAETPGLGDKIERAKDDWIDSFAGQSFDTLPEGRWKVKKDGGVFDQFSGATITPRAVVQAVKGGLDFFHARRDELLTIPDAAPDPENQES</sequence>
<name>A0A1G7ZWF1_9PROT</name>
<dbReference type="EC" id="7.-.-.-" evidence="6"/>
<dbReference type="NCBIfam" id="NF002519">
    <property type="entry name" value="PRK01908.1"/>
    <property type="match status" value="1"/>
</dbReference>
<keyword evidence="4 6" id="KW-0288">FMN</keyword>
<evidence type="ECO:0000256" key="4">
    <source>
        <dbReference type="ARBA" id="ARBA00022643"/>
    </source>
</evidence>
<protein>
    <recommendedName>
        <fullName evidence="6">Ion-translocating oxidoreductase complex subunit G</fullName>
        <ecNumber evidence="6">7.-.-.-</ecNumber>
    </recommendedName>
    <alternativeName>
        <fullName evidence="6">Rnf electron transport complex subunit G</fullName>
    </alternativeName>
</protein>
<keyword evidence="9" id="KW-1185">Reference proteome</keyword>
<keyword evidence="6" id="KW-0997">Cell inner membrane</keyword>
<keyword evidence="5 6" id="KW-0249">Electron transport</keyword>
<keyword evidence="6" id="KW-0472">Membrane</keyword>
<dbReference type="PANTHER" id="PTHR36118:SF1">
    <property type="entry name" value="ION-TRANSLOCATING OXIDOREDUCTASE COMPLEX SUBUNIT G"/>
    <property type="match status" value="1"/>
</dbReference>
<keyword evidence="1 6" id="KW-0813">Transport</keyword>
<comment type="cofactor">
    <cofactor evidence="6">
        <name>FMN</name>
        <dbReference type="ChEBI" id="CHEBI:58210"/>
    </cofactor>
</comment>
<comment type="function">
    <text evidence="6">Part of a membrane-bound complex that couples electron transfer with translocation of ions across the membrane.</text>
</comment>
<gene>
    <name evidence="6" type="primary">rnfG</name>
    <name evidence="8" type="ORF">SAMN05421742_104242</name>
</gene>
<feature type="modified residue" description="FMN phosphoryl threonine" evidence="6">
    <location>
        <position position="175"/>
    </location>
</feature>
<evidence type="ECO:0000256" key="3">
    <source>
        <dbReference type="ARBA" id="ARBA00022630"/>
    </source>
</evidence>
<dbReference type="Pfam" id="PF04205">
    <property type="entry name" value="FMN_bind"/>
    <property type="match status" value="1"/>
</dbReference>
<dbReference type="GO" id="GO:0010181">
    <property type="term" value="F:FMN binding"/>
    <property type="evidence" value="ECO:0007669"/>
    <property type="project" value="InterPro"/>
</dbReference>
<evidence type="ECO:0000256" key="2">
    <source>
        <dbReference type="ARBA" id="ARBA00022553"/>
    </source>
</evidence>
<proteinExistence type="inferred from homology"/>
<dbReference type="GO" id="GO:0022900">
    <property type="term" value="P:electron transport chain"/>
    <property type="evidence" value="ECO:0007669"/>
    <property type="project" value="UniProtKB-UniRule"/>
</dbReference>
<dbReference type="STRING" id="83401.SAMN05421742_104242"/>
<evidence type="ECO:0000256" key="6">
    <source>
        <dbReference type="HAMAP-Rule" id="MF_00479"/>
    </source>
</evidence>
<keyword evidence="6" id="KW-1003">Cell membrane</keyword>
<keyword evidence="6" id="KW-1278">Translocase</keyword>
<dbReference type="Proteomes" id="UP000217076">
    <property type="component" value="Unassembled WGS sequence"/>
</dbReference>
<dbReference type="SMART" id="SM00900">
    <property type="entry name" value="FMN_bind"/>
    <property type="match status" value="1"/>
</dbReference>
<evidence type="ECO:0000259" key="7">
    <source>
        <dbReference type="SMART" id="SM00900"/>
    </source>
</evidence>
<evidence type="ECO:0000256" key="1">
    <source>
        <dbReference type="ARBA" id="ARBA00022448"/>
    </source>
</evidence>
<evidence type="ECO:0000313" key="8">
    <source>
        <dbReference type="EMBL" id="SDH12984.1"/>
    </source>
</evidence>
<dbReference type="GO" id="GO:0009055">
    <property type="term" value="F:electron transfer activity"/>
    <property type="evidence" value="ECO:0007669"/>
    <property type="project" value="InterPro"/>
</dbReference>
<dbReference type="RefSeq" id="WP_092618151.1">
    <property type="nucleotide sequence ID" value="NZ_FNCV01000004.1"/>
</dbReference>
<reference evidence="9" key="1">
    <citation type="submission" date="2016-10" db="EMBL/GenBank/DDBJ databases">
        <authorList>
            <person name="Varghese N."/>
            <person name="Submissions S."/>
        </authorList>
    </citation>
    <scope>NUCLEOTIDE SEQUENCE [LARGE SCALE GENOMIC DNA]</scope>
    <source>
        <strain evidence="9">930I</strain>
    </source>
</reference>
<keyword evidence="2 6" id="KW-0597">Phosphoprotein</keyword>
<keyword evidence="6" id="KW-1133">Transmembrane helix</keyword>
<comment type="similarity">
    <text evidence="6">Belongs to the RnfG family.</text>
</comment>
<dbReference type="OrthoDB" id="9784165at2"/>
<keyword evidence="3 6" id="KW-0285">Flavoprotein</keyword>